<evidence type="ECO:0000256" key="2">
    <source>
        <dbReference type="SAM" id="SignalP"/>
    </source>
</evidence>
<keyword evidence="1" id="KW-0472">Membrane</keyword>
<sequence length="117" mass="13022">MFCFVLWVELLAARIADGPTPLGTTVSVQQLEQIVDFVAENAGRVGGTEGTFHRTSIQHLVQDDSHQLPVVDDVCRQRRASVQRTVVVVVVFINTTCGLLRYWLLTSSSWRCSSSML</sequence>
<evidence type="ECO:0000313" key="3">
    <source>
        <dbReference type="EMBL" id="CAG6451203.1"/>
    </source>
</evidence>
<protein>
    <submittedName>
        <fullName evidence="3">(northern house mosquito) hypothetical protein</fullName>
    </submittedName>
</protein>
<feature type="signal peptide" evidence="2">
    <location>
        <begin position="1"/>
        <end position="18"/>
    </location>
</feature>
<accession>A0A8D8A9S7</accession>
<proteinExistence type="predicted"/>
<reference evidence="3" key="1">
    <citation type="submission" date="2021-05" db="EMBL/GenBank/DDBJ databases">
        <authorList>
            <person name="Alioto T."/>
            <person name="Alioto T."/>
            <person name="Gomez Garrido J."/>
        </authorList>
    </citation>
    <scope>NUCLEOTIDE SEQUENCE</scope>
</reference>
<feature type="chain" id="PRO_5034996363" evidence="2">
    <location>
        <begin position="19"/>
        <end position="117"/>
    </location>
</feature>
<dbReference type="AlphaFoldDB" id="A0A8D8A9S7"/>
<keyword evidence="1" id="KW-0812">Transmembrane</keyword>
<name>A0A8D8A9S7_CULPI</name>
<organism evidence="3">
    <name type="scientific">Culex pipiens</name>
    <name type="common">House mosquito</name>
    <dbReference type="NCBI Taxonomy" id="7175"/>
    <lineage>
        <taxon>Eukaryota</taxon>
        <taxon>Metazoa</taxon>
        <taxon>Ecdysozoa</taxon>
        <taxon>Arthropoda</taxon>
        <taxon>Hexapoda</taxon>
        <taxon>Insecta</taxon>
        <taxon>Pterygota</taxon>
        <taxon>Neoptera</taxon>
        <taxon>Endopterygota</taxon>
        <taxon>Diptera</taxon>
        <taxon>Nematocera</taxon>
        <taxon>Culicoidea</taxon>
        <taxon>Culicidae</taxon>
        <taxon>Culicinae</taxon>
        <taxon>Culicini</taxon>
        <taxon>Culex</taxon>
        <taxon>Culex</taxon>
    </lineage>
</organism>
<dbReference type="EMBL" id="HBUE01017872">
    <property type="protein sequence ID" value="CAG6451203.1"/>
    <property type="molecule type" value="Transcribed_RNA"/>
</dbReference>
<keyword evidence="2" id="KW-0732">Signal</keyword>
<keyword evidence="1" id="KW-1133">Transmembrane helix</keyword>
<evidence type="ECO:0000256" key="1">
    <source>
        <dbReference type="SAM" id="Phobius"/>
    </source>
</evidence>
<feature type="transmembrane region" description="Helical" evidence="1">
    <location>
        <begin position="86"/>
        <end position="104"/>
    </location>
</feature>